<dbReference type="EMBL" id="VSRR010001398">
    <property type="protein sequence ID" value="MPC24976.1"/>
    <property type="molecule type" value="Genomic_DNA"/>
</dbReference>
<feature type="region of interest" description="Disordered" evidence="1">
    <location>
        <begin position="67"/>
        <end position="87"/>
    </location>
</feature>
<reference evidence="2 3" key="1">
    <citation type="submission" date="2019-05" db="EMBL/GenBank/DDBJ databases">
        <title>Another draft genome of Portunus trituberculatus and its Hox gene families provides insights of decapod evolution.</title>
        <authorList>
            <person name="Jeong J.-H."/>
            <person name="Song I."/>
            <person name="Kim S."/>
            <person name="Choi T."/>
            <person name="Kim D."/>
            <person name="Ryu S."/>
            <person name="Kim W."/>
        </authorList>
    </citation>
    <scope>NUCLEOTIDE SEQUENCE [LARGE SCALE GENOMIC DNA]</scope>
    <source>
        <tissue evidence="2">Muscle</tissue>
    </source>
</reference>
<evidence type="ECO:0000313" key="3">
    <source>
        <dbReference type="Proteomes" id="UP000324222"/>
    </source>
</evidence>
<sequence length="87" mass="9511">MRRCEGTWQFVFRSTGKNGRSRSSSGGIGGRSGQLQVTGQPTCRLVLVFSPPPCYLRPDPPLSLLIPRPLRPTIPNPRLQIQHSSGG</sequence>
<evidence type="ECO:0000313" key="2">
    <source>
        <dbReference type="EMBL" id="MPC24976.1"/>
    </source>
</evidence>
<dbReference type="Proteomes" id="UP000324222">
    <property type="component" value="Unassembled WGS sequence"/>
</dbReference>
<evidence type="ECO:0000256" key="1">
    <source>
        <dbReference type="SAM" id="MobiDB-lite"/>
    </source>
</evidence>
<protein>
    <submittedName>
        <fullName evidence="2">Uncharacterized protein</fullName>
    </submittedName>
</protein>
<proteinExistence type="predicted"/>
<dbReference type="AlphaFoldDB" id="A0A5B7DVH4"/>
<comment type="caution">
    <text evidence="2">The sequence shown here is derived from an EMBL/GenBank/DDBJ whole genome shotgun (WGS) entry which is preliminary data.</text>
</comment>
<feature type="compositionally biased region" description="Low complexity" evidence="1">
    <location>
        <begin position="15"/>
        <end position="25"/>
    </location>
</feature>
<keyword evidence="3" id="KW-1185">Reference proteome</keyword>
<accession>A0A5B7DVH4</accession>
<gene>
    <name evidence="2" type="ORF">E2C01_018071</name>
</gene>
<name>A0A5B7DVH4_PORTR</name>
<feature type="region of interest" description="Disordered" evidence="1">
    <location>
        <begin position="15"/>
        <end position="36"/>
    </location>
</feature>
<organism evidence="2 3">
    <name type="scientific">Portunus trituberculatus</name>
    <name type="common">Swimming crab</name>
    <name type="synonym">Neptunus trituberculatus</name>
    <dbReference type="NCBI Taxonomy" id="210409"/>
    <lineage>
        <taxon>Eukaryota</taxon>
        <taxon>Metazoa</taxon>
        <taxon>Ecdysozoa</taxon>
        <taxon>Arthropoda</taxon>
        <taxon>Crustacea</taxon>
        <taxon>Multicrustacea</taxon>
        <taxon>Malacostraca</taxon>
        <taxon>Eumalacostraca</taxon>
        <taxon>Eucarida</taxon>
        <taxon>Decapoda</taxon>
        <taxon>Pleocyemata</taxon>
        <taxon>Brachyura</taxon>
        <taxon>Eubrachyura</taxon>
        <taxon>Portunoidea</taxon>
        <taxon>Portunidae</taxon>
        <taxon>Portuninae</taxon>
        <taxon>Portunus</taxon>
    </lineage>
</organism>